<feature type="non-terminal residue" evidence="2">
    <location>
        <position position="1"/>
    </location>
</feature>
<protein>
    <submittedName>
        <fullName evidence="2">Uncharacterized protein</fullName>
    </submittedName>
</protein>
<organism evidence="2 3">
    <name type="scientific">Solanum verrucosum</name>
    <dbReference type="NCBI Taxonomy" id="315347"/>
    <lineage>
        <taxon>Eukaryota</taxon>
        <taxon>Viridiplantae</taxon>
        <taxon>Streptophyta</taxon>
        <taxon>Embryophyta</taxon>
        <taxon>Tracheophyta</taxon>
        <taxon>Spermatophyta</taxon>
        <taxon>Magnoliopsida</taxon>
        <taxon>eudicotyledons</taxon>
        <taxon>Gunneridae</taxon>
        <taxon>Pentapetalae</taxon>
        <taxon>asterids</taxon>
        <taxon>lamiids</taxon>
        <taxon>Solanales</taxon>
        <taxon>Solanaceae</taxon>
        <taxon>Solanoideae</taxon>
        <taxon>Solaneae</taxon>
        <taxon>Solanum</taxon>
    </lineage>
</organism>
<gene>
    <name evidence="2" type="ORF">MTR67_003316</name>
</gene>
<name>A0AAF0PSG8_SOLVR</name>
<evidence type="ECO:0000313" key="3">
    <source>
        <dbReference type="Proteomes" id="UP001234989"/>
    </source>
</evidence>
<reference evidence="2" key="1">
    <citation type="submission" date="2023-08" db="EMBL/GenBank/DDBJ databases">
        <title>A de novo genome assembly of Solanum verrucosum Schlechtendal, a Mexican diploid species geographically isolated from the other diploid A-genome species in potato relatives.</title>
        <authorList>
            <person name="Hosaka K."/>
        </authorList>
    </citation>
    <scope>NUCLEOTIDE SEQUENCE</scope>
    <source>
        <tissue evidence="2">Young leaves</tissue>
    </source>
</reference>
<evidence type="ECO:0000313" key="2">
    <source>
        <dbReference type="EMBL" id="WMV09931.1"/>
    </source>
</evidence>
<keyword evidence="1" id="KW-0472">Membrane</keyword>
<dbReference type="AlphaFoldDB" id="A0AAF0PSG8"/>
<dbReference type="EMBL" id="CP133612">
    <property type="protein sequence ID" value="WMV09931.1"/>
    <property type="molecule type" value="Genomic_DNA"/>
</dbReference>
<feature type="transmembrane region" description="Helical" evidence="1">
    <location>
        <begin position="34"/>
        <end position="54"/>
    </location>
</feature>
<keyword evidence="1" id="KW-0812">Transmembrane</keyword>
<accession>A0AAF0PSG8</accession>
<proteinExistence type="predicted"/>
<dbReference type="Proteomes" id="UP001234989">
    <property type="component" value="Chromosome 1"/>
</dbReference>
<keyword evidence="3" id="KW-1185">Reference proteome</keyword>
<sequence length="81" mass="9774">IFYSVDTYCTSIKTLHTCLTIWHIHFNFYIQVSFFRLLLFYFCVCLLELPLHVFNVGTSSFNRENEMNRFNFLGCLHYLAF</sequence>
<evidence type="ECO:0000256" key="1">
    <source>
        <dbReference type="SAM" id="Phobius"/>
    </source>
</evidence>
<keyword evidence="1" id="KW-1133">Transmembrane helix</keyword>